<evidence type="ECO:0000313" key="9">
    <source>
        <dbReference type="EMBL" id="VTS14606.1"/>
    </source>
</evidence>
<feature type="domain" description="Alanine racemase C-terminal" evidence="8">
    <location>
        <begin position="243"/>
        <end position="368"/>
    </location>
</feature>
<dbReference type="HAMAP" id="MF_01201">
    <property type="entry name" value="Ala_racemase"/>
    <property type="match status" value="1"/>
</dbReference>
<evidence type="ECO:0000256" key="2">
    <source>
        <dbReference type="ARBA" id="ARBA00001933"/>
    </source>
</evidence>
<gene>
    <name evidence="9" type="primary">alr</name>
    <name evidence="9" type="ORF">NCTC5385_00399</name>
</gene>
<feature type="binding site" evidence="5 7">
    <location>
        <position position="137"/>
    </location>
    <ligand>
        <name>substrate</name>
    </ligand>
</feature>
<dbReference type="GO" id="GO:0008784">
    <property type="term" value="F:alanine racemase activity"/>
    <property type="evidence" value="ECO:0007669"/>
    <property type="project" value="UniProtKB-UniRule"/>
</dbReference>
<evidence type="ECO:0000313" key="10">
    <source>
        <dbReference type="Proteomes" id="UP000304914"/>
    </source>
</evidence>
<feature type="active site" description="Proton acceptor; specific for D-alanine" evidence="5">
    <location>
        <position position="40"/>
    </location>
</feature>
<dbReference type="InterPro" id="IPR009006">
    <property type="entry name" value="Ala_racemase/Decarboxylase_C"/>
</dbReference>
<dbReference type="CDD" id="cd00430">
    <property type="entry name" value="PLPDE_III_AR"/>
    <property type="match status" value="1"/>
</dbReference>
<dbReference type="PANTHER" id="PTHR30511:SF0">
    <property type="entry name" value="ALANINE RACEMASE, CATABOLIC-RELATED"/>
    <property type="match status" value="1"/>
</dbReference>
<dbReference type="SUPFAM" id="SSF51419">
    <property type="entry name" value="PLP-binding barrel"/>
    <property type="match status" value="1"/>
</dbReference>
<evidence type="ECO:0000256" key="6">
    <source>
        <dbReference type="PIRSR" id="PIRSR600821-50"/>
    </source>
</evidence>
<dbReference type="Gene3D" id="2.40.37.10">
    <property type="entry name" value="Lyase, Ornithine Decarboxylase, Chain A, domain 1"/>
    <property type="match status" value="1"/>
</dbReference>
<reference evidence="9 10" key="1">
    <citation type="submission" date="2019-05" db="EMBL/GenBank/DDBJ databases">
        <authorList>
            <consortium name="Pathogen Informatics"/>
        </authorList>
    </citation>
    <scope>NUCLEOTIDE SEQUENCE [LARGE SCALE GENOMIC DNA]</scope>
    <source>
        <strain evidence="9 10">NCTC5385</strain>
    </source>
</reference>
<evidence type="ECO:0000256" key="1">
    <source>
        <dbReference type="ARBA" id="ARBA00000316"/>
    </source>
</evidence>
<proteinExistence type="inferred from homology"/>
<dbReference type="InterPro" id="IPR029066">
    <property type="entry name" value="PLP-binding_barrel"/>
</dbReference>
<comment type="function">
    <text evidence="5">Catalyzes the interconversion of L-alanine and D-alanine. May also act on other amino acids.</text>
</comment>
<keyword evidence="4 5" id="KW-0413">Isomerase</keyword>
<dbReference type="FunFam" id="2.40.37.10:FF:000006">
    <property type="entry name" value="Alanine racemase"/>
    <property type="match status" value="1"/>
</dbReference>
<dbReference type="EMBL" id="LR594035">
    <property type="protein sequence ID" value="VTS14606.1"/>
    <property type="molecule type" value="Genomic_DNA"/>
</dbReference>
<keyword evidence="3 5" id="KW-0663">Pyridoxal phosphate</keyword>
<dbReference type="PROSITE" id="PS00395">
    <property type="entry name" value="ALANINE_RACEMASE"/>
    <property type="match status" value="1"/>
</dbReference>
<dbReference type="Gene3D" id="3.20.20.10">
    <property type="entry name" value="Alanine racemase"/>
    <property type="match status" value="1"/>
</dbReference>
<organism evidence="9 10">
    <name type="scientific">Streptococcus pseudoporcinus</name>
    <dbReference type="NCBI Taxonomy" id="361101"/>
    <lineage>
        <taxon>Bacteria</taxon>
        <taxon>Bacillati</taxon>
        <taxon>Bacillota</taxon>
        <taxon>Bacilli</taxon>
        <taxon>Lactobacillales</taxon>
        <taxon>Streptococcaceae</taxon>
        <taxon>Streptococcus</taxon>
    </lineage>
</organism>
<dbReference type="SUPFAM" id="SSF50621">
    <property type="entry name" value="Alanine racemase C-terminal domain-like"/>
    <property type="match status" value="1"/>
</dbReference>
<dbReference type="GO" id="GO:0030632">
    <property type="term" value="P:D-alanine biosynthetic process"/>
    <property type="evidence" value="ECO:0007669"/>
    <property type="project" value="UniProtKB-UniRule"/>
</dbReference>
<dbReference type="Pfam" id="PF00842">
    <property type="entry name" value="Ala_racemase_C"/>
    <property type="match status" value="1"/>
</dbReference>
<dbReference type="PANTHER" id="PTHR30511">
    <property type="entry name" value="ALANINE RACEMASE"/>
    <property type="match status" value="1"/>
</dbReference>
<protein>
    <recommendedName>
        <fullName evidence="5">Alanine racemase</fullName>
        <ecNumber evidence="5">5.1.1.1</ecNumber>
    </recommendedName>
</protein>
<comment type="similarity">
    <text evidence="5">Belongs to the alanine racemase family.</text>
</comment>
<comment type="pathway">
    <text evidence="5">Amino-acid biosynthesis; D-alanine biosynthesis; D-alanine from L-alanine: step 1/1.</text>
</comment>
<dbReference type="GO" id="GO:0005829">
    <property type="term" value="C:cytosol"/>
    <property type="evidence" value="ECO:0007669"/>
    <property type="project" value="TreeGrafter"/>
</dbReference>
<dbReference type="EC" id="5.1.1.1" evidence="5"/>
<dbReference type="AlphaFoldDB" id="A0A4U9XNE6"/>
<evidence type="ECO:0000256" key="4">
    <source>
        <dbReference type="ARBA" id="ARBA00023235"/>
    </source>
</evidence>
<evidence type="ECO:0000259" key="8">
    <source>
        <dbReference type="SMART" id="SM01005"/>
    </source>
</evidence>
<dbReference type="Pfam" id="PF01168">
    <property type="entry name" value="Ala_racemase_N"/>
    <property type="match status" value="1"/>
</dbReference>
<dbReference type="Proteomes" id="UP000304914">
    <property type="component" value="Chromosome"/>
</dbReference>
<sequence length="368" mass="40036">MISSIHRPTVATVDLEAIRNNIKAVQGHIPKGTKTYAVVKADAYGHGAVEVSKAIDKEVDAYCVSNLDEALELRQAGISKEILVLGVVLADALLLAIENQITVTVASQEWLDDAQAFLGEDLTNLHVHVKVDSGMGRIGVRSLAEANQLIAGLRQAKVAVDGIFTHFATADEADTTKFQSQLNFFTDLVSRLTDKPDLVHASNSATSLWHSDTIFNAVRLGIAIYGLNPSGSDLKLPYHLKHSLSLRSRLVHVKEIQAGDTVGYGATYTATEDECIGTIPIGYADGWTRDLQGFEVLIDGQFCQIIGRVSMDQMTVRLPKTYEIGKLVTLIGTSGDQEITATDVAEKKGTINYEVLCLLSDRIPRKYQ</sequence>
<comment type="cofactor">
    <cofactor evidence="2 5 6">
        <name>pyridoxal 5'-phosphate</name>
        <dbReference type="ChEBI" id="CHEBI:597326"/>
    </cofactor>
</comment>
<name>A0A4U9XNE6_9STRE</name>
<dbReference type="GO" id="GO:0030170">
    <property type="term" value="F:pyridoxal phosphate binding"/>
    <property type="evidence" value="ECO:0007669"/>
    <property type="project" value="UniProtKB-UniRule"/>
</dbReference>
<dbReference type="InterPro" id="IPR020622">
    <property type="entry name" value="Ala_racemase_pyridoxalP-BS"/>
</dbReference>
<dbReference type="STRING" id="873448.STRPO_1090"/>
<dbReference type="InterPro" id="IPR011079">
    <property type="entry name" value="Ala_racemase_C"/>
</dbReference>
<evidence type="ECO:0000256" key="3">
    <source>
        <dbReference type="ARBA" id="ARBA00022898"/>
    </source>
</evidence>
<evidence type="ECO:0000256" key="7">
    <source>
        <dbReference type="PIRSR" id="PIRSR600821-52"/>
    </source>
</evidence>
<dbReference type="UniPathway" id="UPA00042">
    <property type="reaction ID" value="UER00497"/>
</dbReference>
<dbReference type="RefSeq" id="WP_138068028.1">
    <property type="nucleotide sequence ID" value="NZ_LR594035.1"/>
</dbReference>
<dbReference type="FunFam" id="3.20.20.10:FF:000002">
    <property type="entry name" value="Alanine racemase"/>
    <property type="match status" value="1"/>
</dbReference>
<comment type="catalytic activity">
    <reaction evidence="1 5">
        <text>L-alanine = D-alanine</text>
        <dbReference type="Rhea" id="RHEA:20249"/>
        <dbReference type="ChEBI" id="CHEBI:57416"/>
        <dbReference type="ChEBI" id="CHEBI:57972"/>
        <dbReference type="EC" id="5.1.1.1"/>
    </reaction>
</comment>
<feature type="modified residue" description="N6-(pyridoxal phosphate)lysine" evidence="5 6">
    <location>
        <position position="40"/>
    </location>
</feature>
<dbReference type="GO" id="GO:0009252">
    <property type="term" value="P:peptidoglycan biosynthetic process"/>
    <property type="evidence" value="ECO:0007669"/>
    <property type="project" value="TreeGrafter"/>
</dbReference>
<dbReference type="SMART" id="SM01005">
    <property type="entry name" value="Ala_racemase_C"/>
    <property type="match status" value="1"/>
</dbReference>
<dbReference type="InterPro" id="IPR001608">
    <property type="entry name" value="Ala_racemase_N"/>
</dbReference>
<accession>A0A4U9XNE6</accession>
<feature type="binding site" evidence="5 7">
    <location>
        <position position="311"/>
    </location>
    <ligand>
        <name>substrate</name>
    </ligand>
</feature>
<dbReference type="NCBIfam" id="TIGR00492">
    <property type="entry name" value="alr"/>
    <property type="match status" value="1"/>
</dbReference>
<evidence type="ECO:0000256" key="5">
    <source>
        <dbReference type="HAMAP-Rule" id="MF_01201"/>
    </source>
</evidence>
<dbReference type="PRINTS" id="PR00992">
    <property type="entry name" value="ALARACEMASE"/>
</dbReference>
<feature type="active site" description="Proton acceptor; specific for L-alanine" evidence="5">
    <location>
        <position position="264"/>
    </location>
</feature>
<dbReference type="InterPro" id="IPR000821">
    <property type="entry name" value="Ala_racemase"/>
</dbReference>